<dbReference type="GO" id="GO:0005524">
    <property type="term" value="F:ATP binding"/>
    <property type="evidence" value="ECO:0007669"/>
    <property type="project" value="UniProtKB-UniRule"/>
</dbReference>
<comment type="similarity">
    <text evidence="7">Belongs to the protein kinase superfamily.</text>
</comment>
<keyword evidence="1 7" id="KW-0723">Serine/threonine-protein kinase</keyword>
<name>A0AAV2PLK7_MEGNR</name>
<evidence type="ECO:0000256" key="5">
    <source>
        <dbReference type="ARBA" id="ARBA00022840"/>
    </source>
</evidence>
<dbReference type="InterPro" id="IPR000719">
    <property type="entry name" value="Prot_kinase_dom"/>
</dbReference>
<dbReference type="GO" id="GO:0043065">
    <property type="term" value="P:positive regulation of apoptotic process"/>
    <property type="evidence" value="ECO:0007669"/>
    <property type="project" value="TreeGrafter"/>
</dbReference>
<feature type="region of interest" description="Disordered" evidence="8">
    <location>
        <begin position="9"/>
        <end position="86"/>
    </location>
</feature>
<dbReference type="Proteomes" id="UP001497623">
    <property type="component" value="Unassembled WGS sequence"/>
</dbReference>
<feature type="domain" description="Protein kinase" evidence="9">
    <location>
        <begin position="98"/>
        <end position="384"/>
    </location>
</feature>
<dbReference type="PROSITE" id="PS00107">
    <property type="entry name" value="PROTEIN_KINASE_ATP"/>
    <property type="match status" value="1"/>
</dbReference>
<dbReference type="Gene3D" id="1.10.510.10">
    <property type="entry name" value="Transferase(Phosphotransferase) domain 1"/>
    <property type="match status" value="1"/>
</dbReference>
<evidence type="ECO:0000256" key="7">
    <source>
        <dbReference type="RuleBase" id="RU000304"/>
    </source>
</evidence>
<evidence type="ECO:0000256" key="8">
    <source>
        <dbReference type="SAM" id="MobiDB-lite"/>
    </source>
</evidence>
<evidence type="ECO:0000256" key="3">
    <source>
        <dbReference type="ARBA" id="ARBA00022741"/>
    </source>
</evidence>
<dbReference type="Pfam" id="PF00069">
    <property type="entry name" value="Pkinase"/>
    <property type="match status" value="1"/>
</dbReference>
<dbReference type="PANTHER" id="PTHR24342:SF14">
    <property type="entry name" value="DEATH-ASSOCIATED PROTEIN KINASE DAPK-1"/>
    <property type="match status" value="1"/>
</dbReference>
<evidence type="ECO:0000256" key="6">
    <source>
        <dbReference type="PROSITE-ProRule" id="PRU10141"/>
    </source>
</evidence>
<dbReference type="AlphaFoldDB" id="A0AAV2PLK7"/>
<feature type="compositionally biased region" description="Acidic residues" evidence="8">
    <location>
        <begin position="18"/>
        <end position="28"/>
    </location>
</feature>
<dbReference type="PROSITE" id="PS50011">
    <property type="entry name" value="PROTEIN_KINASE_DOM"/>
    <property type="match status" value="1"/>
</dbReference>
<reference evidence="10 11" key="1">
    <citation type="submission" date="2024-05" db="EMBL/GenBank/DDBJ databases">
        <authorList>
            <person name="Wallberg A."/>
        </authorList>
    </citation>
    <scope>NUCLEOTIDE SEQUENCE [LARGE SCALE GENOMIC DNA]</scope>
</reference>
<proteinExistence type="inferred from homology"/>
<organism evidence="10 11">
    <name type="scientific">Meganyctiphanes norvegica</name>
    <name type="common">Northern krill</name>
    <name type="synonym">Thysanopoda norvegica</name>
    <dbReference type="NCBI Taxonomy" id="48144"/>
    <lineage>
        <taxon>Eukaryota</taxon>
        <taxon>Metazoa</taxon>
        <taxon>Ecdysozoa</taxon>
        <taxon>Arthropoda</taxon>
        <taxon>Crustacea</taxon>
        <taxon>Multicrustacea</taxon>
        <taxon>Malacostraca</taxon>
        <taxon>Eumalacostraca</taxon>
        <taxon>Eucarida</taxon>
        <taxon>Euphausiacea</taxon>
        <taxon>Euphausiidae</taxon>
        <taxon>Meganyctiphanes</taxon>
    </lineage>
</organism>
<evidence type="ECO:0000256" key="4">
    <source>
        <dbReference type="ARBA" id="ARBA00022777"/>
    </source>
</evidence>
<dbReference type="SMART" id="SM00220">
    <property type="entry name" value="S_TKc"/>
    <property type="match status" value="1"/>
</dbReference>
<dbReference type="GO" id="GO:0005634">
    <property type="term" value="C:nucleus"/>
    <property type="evidence" value="ECO:0007669"/>
    <property type="project" value="TreeGrafter"/>
</dbReference>
<keyword evidence="3 6" id="KW-0547">Nucleotide-binding</keyword>
<accession>A0AAV2PLK7</accession>
<evidence type="ECO:0000259" key="9">
    <source>
        <dbReference type="PROSITE" id="PS50011"/>
    </source>
</evidence>
<gene>
    <name evidence="10" type="ORF">MNOR_LOCUS2034</name>
</gene>
<comment type="caution">
    <text evidence="10">The sequence shown here is derived from an EMBL/GenBank/DDBJ whole genome shotgun (WGS) entry which is preliminary data.</text>
</comment>
<protein>
    <recommendedName>
        <fullName evidence="9">Protein kinase domain-containing protein</fullName>
    </recommendedName>
</protein>
<feature type="compositionally biased region" description="Acidic residues" evidence="8">
    <location>
        <begin position="61"/>
        <end position="74"/>
    </location>
</feature>
<keyword evidence="5 6" id="KW-0067">ATP-binding</keyword>
<dbReference type="InterPro" id="IPR011009">
    <property type="entry name" value="Kinase-like_dom_sf"/>
</dbReference>
<evidence type="ECO:0000256" key="1">
    <source>
        <dbReference type="ARBA" id="ARBA00022527"/>
    </source>
</evidence>
<sequence>MSNYCCLKFNKKSKSTLEEEDEEEEEVEKEVRRLEDLGKVEATATREVAMQEDNTQNTAEPVEEEEESSEEEEDFMRPIEDGDTAPTVRWHSGFQRKYVVVHDLGKGRFSMVKRCRRLRDNFEVAAKFVGRQRQSDDLTEREFHLLRRLQHPAFPRAVALYKATPKFSIMLTELVMGIPLLDWFFAQEEPTESKCAYFITQLVAALQYLHSKNIAHLDVKPENILVDISKGSNIPVDEKDLENGATEDSIPFLRLVDLNSAHELQCERDSEGREGWRVPPGQGPPLLGSAEFMAPELLKSEGIGAEADLWSLGVLIYILVSGHSPFLGTSPAATCKNILSGEVRYPVEHFATATQESCDLIQDLLMLDPKDRSNLDTVLQHQWFNMTECESLLPVQGLADFAFRRTKMASSTLEVPVLHSNNIPKSMPE</sequence>
<evidence type="ECO:0000256" key="2">
    <source>
        <dbReference type="ARBA" id="ARBA00022679"/>
    </source>
</evidence>
<dbReference type="GO" id="GO:0035556">
    <property type="term" value="P:intracellular signal transduction"/>
    <property type="evidence" value="ECO:0007669"/>
    <property type="project" value="TreeGrafter"/>
</dbReference>
<dbReference type="InterPro" id="IPR017441">
    <property type="entry name" value="Protein_kinase_ATP_BS"/>
</dbReference>
<keyword evidence="11" id="KW-1185">Reference proteome</keyword>
<keyword evidence="2" id="KW-0808">Transferase</keyword>
<dbReference type="GO" id="GO:0004674">
    <property type="term" value="F:protein serine/threonine kinase activity"/>
    <property type="evidence" value="ECO:0007669"/>
    <property type="project" value="UniProtKB-KW"/>
</dbReference>
<feature type="binding site" evidence="6">
    <location>
        <position position="127"/>
    </location>
    <ligand>
        <name>ATP</name>
        <dbReference type="ChEBI" id="CHEBI:30616"/>
    </ligand>
</feature>
<evidence type="ECO:0000313" key="10">
    <source>
        <dbReference type="EMBL" id="CAL4061284.1"/>
    </source>
</evidence>
<evidence type="ECO:0000313" key="11">
    <source>
        <dbReference type="Proteomes" id="UP001497623"/>
    </source>
</evidence>
<keyword evidence="4" id="KW-0418">Kinase</keyword>
<dbReference type="InterPro" id="IPR008271">
    <property type="entry name" value="Ser/Thr_kinase_AS"/>
</dbReference>
<dbReference type="EMBL" id="CAXKWB010000585">
    <property type="protein sequence ID" value="CAL4061284.1"/>
    <property type="molecule type" value="Genomic_DNA"/>
</dbReference>
<dbReference type="SUPFAM" id="SSF56112">
    <property type="entry name" value="Protein kinase-like (PK-like)"/>
    <property type="match status" value="1"/>
</dbReference>
<dbReference type="PANTHER" id="PTHR24342">
    <property type="entry name" value="SERINE/THREONINE-PROTEIN KINASE 17"/>
    <property type="match status" value="1"/>
</dbReference>
<feature type="compositionally biased region" description="Basic and acidic residues" evidence="8">
    <location>
        <begin position="29"/>
        <end position="39"/>
    </location>
</feature>
<dbReference type="PROSITE" id="PS00108">
    <property type="entry name" value="PROTEIN_KINASE_ST"/>
    <property type="match status" value="1"/>
</dbReference>